<evidence type="ECO:0000256" key="1">
    <source>
        <dbReference type="SAM" id="MobiDB-lite"/>
    </source>
</evidence>
<accession>A0A1F5YKT3</accession>
<reference evidence="2 3" key="1">
    <citation type="journal article" date="2016" name="Nat. Commun.">
        <title>Thousands of microbial genomes shed light on interconnected biogeochemical processes in an aquifer system.</title>
        <authorList>
            <person name="Anantharaman K."/>
            <person name="Brown C.T."/>
            <person name="Hug L.A."/>
            <person name="Sharon I."/>
            <person name="Castelle C.J."/>
            <person name="Probst A.J."/>
            <person name="Thomas B.C."/>
            <person name="Singh A."/>
            <person name="Wilkins M.J."/>
            <person name="Karaoz U."/>
            <person name="Brodie E.L."/>
            <person name="Williams K.H."/>
            <person name="Hubbard S.S."/>
            <person name="Banfield J.F."/>
        </authorList>
    </citation>
    <scope>NUCLEOTIDE SEQUENCE [LARGE SCALE GENOMIC DNA]</scope>
</reference>
<dbReference type="Proteomes" id="UP000178230">
    <property type="component" value="Unassembled WGS sequence"/>
</dbReference>
<dbReference type="AlphaFoldDB" id="A0A1F5YKT3"/>
<proteinExistence type="predicted"/>
<feature type="region of interest" description="Disordered" evidence="1">
    <location>
        <begin position="90"/>
        <end position="166"/>
    </location>
</feature>
<organism evidence="2 3">
    <name type="scientific">Candidatus Gottesmanbacteria bacterium RBG_13_37_7</name>
    <dbReference type="NCBI Taxonomy" id="1798369"/>
    <lineage>
        <taxon>Bacteria</taxon>
        <taxon>Candidatus Gottesmaniibacteriota</taxon>
    </lineage>
</organism>
<feature type="region of interest" description="Disordered" evidence="1">
    <location>
        <begin position="37"/>
        <end position="66"/>
    </location>
</feature>
<sequence>MVKIIKKIISEGLEVLKDSGKQIADTVSPDALLNQALGGAKQQQKEDEFTSFLKNSSPDISPEELEKKKKELGISEKNEMEEARNKIMAAIPPHMRPPQKEHKLRPYEQAQKDEEQKKAQAVEAREKQPQPLPVVSTLEKKPGLHRIGKRQKPKGFEGLVKDAKVG</sequence>
<gene>
    <name evidence="2" type="ORF">A2Y99_02715</name>
</gene>
<evidence type="ECO:0000313" key="3">
    <source>
        <dbReference type="Proteomes" id="UP000178230"/>
    </source>
</evidence>
<comment type="caution">
    <text evidence="2">The sequence shown here is derived from an EMBL/GenBank/DDBJ whole genome shotgun (WGS) entry which is preliminary data.</text>
</comment>
<feature type="compositionally biased region" description="Basic and acidic residues" evidence="1">
    <location>
        <begin position="98"/>
        <end position="128"/>
    </location>
</feature>
<dbReference type="EMBL" id="MFIY01000007">
    <property type="protein sequence ID" value="OGG00482.1"/>
    <property type="molecule type" value="Genomic_DNA"/>
</dbReference>
<feature type="compositionally biased region" description="Basic residues" evidence="1">
    <location>
        <begin position="143"/>
        <end position="153"/>
    </location>
</feature>
<evidence type="ECO:0000313" key="2">
    <source>
        <dbReference type="EMBL" id="OGG00482.1"/>
    </source>
</evidence>
<name>A0A1F5YKT3_9BACT</name>
<protein>
    <submittedName>
        <fullName evidence="2">Uncharacterized protein</fullName>
    </submittedName>
</protein>